<name>A0AAQ3S3T7_VIGMU</name>
<reference evidence="1 2" key="1">
    <citation type="journal article" date="2023" name="Life. Sci Alliance">
        <title>Evolutionary insights into 3D genome organization and epigenetic landscape of Vigna mungo.</title>
        <authorList>
            <person name="Junaid A."/>
            <person name="Singh B."/>
            <person name="Bhatia S."/>
        </authorList>
    </citation>
    <scope>NUCLEOTIDE SEQUENCE [LARGE SCALE GENOMIC DNA]</scope>
    <source>
        <strain evidence="1">Urdbean</strain>
    </source>
</reference>
<dbReference type="EMBL" id="CP144697">
    <property type="protein sequence ID" value="WVZ15363.1"/>
    <property type="molecule type" value="Genomic_DNA"/>
</dbReference>
<proteinExistence type="predicted"/>
<dbReference type="Proteomes" id="UP001374535">
    <property type="component" value="Chromosome 4"/>
</dbReference>
<accession>A0AAQ3S3T7</accession>
<gene>
    <name evidence="1" type="ORF">V8G54_012929</name>
</gene>
<keyword evidence="2" id="KW-1185">Reference proteome</keyword>
<evidence type="ECO:0000313" key="1">
    <source>
        <dbReference type="EMBL" id="WVZ15363.1"/>
    </source>
</evidence>
<dbReference type="AlphaFoldDB" id="A0AAQ3S3T7"/>
<protein>
    <submittedName>
        <fullName evidence="1">Uncharacterized protein</fullName>
    </submittedName>
</protein>
<sequence length="118" mass="13186">MSSCNHAMYIVALHNHKQTRLNLYSIPTPPHFGGNDEFGGEGAQVGLLPSQLRREEREAALHEGWRLLPNWDRSAGVRRGGQLAAEAMLLIPRCLRRNHRRVEEHEARDGASVGDGDV</sequence>
<organism evidence="1 2">
    <name type="scientific">Vigna mungo</name>
    <name type="common">Black gram</name>
    <name type="synonym">Phaseolus mungo</name>
    <dbReference type="NCBI Taxonomy" id="3915"/>
    <lineage>
        <taxon>Eukaryota</taxon>
        <taxon>Viridiplantae</taxon>
        <taxon>Streptophyta</taxon>
        <taxon>Embryophyta</taxon>
        <taxon>Tracheophyta</taxon>
        <taxon>Spermatophyta</taxon>
        <taxon>Magnoliopsida</taxon>
        <taxon>eudicotyledons</taxon>
        <taxon>Gunneridae</taxon>
        <taxon>Pentapetalae</taxon>
        <taxon>rosids</taxon>
        <taxon>fabids</taxon>
        <taxon>Fabales</taxon>
        <taxon>Fabaceae</taxon>
        <taxon>Papilionoideae</taxon>
        <taxon>50 kb inversion clade</taxon>
        <taxon>NPAAA clade</taxon>
        <taxon>indigoferoid/millettioid clade</taxon>
        <taxon>Phaseoleae</taxon>
        <taxon>Vigna</taxon>
    </lineage>
</organism>
<evidence type="ECO:0000313" key="2">
    <source>
        <dbReference type="Proteomes" id="UP001374535"/>
    </source>
</evidence>